<dbReference type="PANTHER" id="PTHR34047:SF8">
    <property type="entry name" value="PROTEIN YKFC"/>
    <property type="match status" value="1"/>
</dbReference>
<comment type="caution">
    <text evidence="2">The sequence shown here is derived from an EMBL/GenBank/DDBJ whole genome shotgun (WGS) entry which is preliminary data.</text>
</comment>
<accession>T1CWF0</accession>
<dbReference type="EC" id="2.7.7.49" evidence="2"/>
<dbReference type="AlphaFoldDB" id="T1CWF0"/>
<sequence>ELARDLREKTYHPSPLRRVWIPKPNGKRRGLGIPTVRDRVVQTAAKLLLEPIFEADFEPCSFGFRPGRSAHHAVAEVVKYLNFGCESVVDADISGCFDNIPKDRLMKAVARRVSDGAMLKLTRQWLDCGLVEGESLENPDRGTPQGSPLSPLLANIYLDKLDKAWRMSGLWYPSRENAQLVRYADDFVILAKRNVHGVKVT</sequence>
<feature type="non-terminal residue" evidence="2">
    <location>
        <position position="201"/>
    </location>
</feature>
<dbReference type="InterPro" id="IPR000477">
    <property type="entry name" value="RT_dom"/>
</dbReference>
<keyword evidence="2" id="KW-0808">Transferase</keyword>
<protein>
    <submittedName>
        <fullName evidence="2">RNA-directed DNA polymerase (Reverse transcriptase)</fullName>
        <ecNumber evidence="2">2.7.7.49</ecNumber>
    </submittedName>
</protein>
<proteinExistence type="predicted"/>
<dbReference type="PROSITE" id="PS50878">
    <property type="entry name" value="RT_POL"/>
    <property type="match status" value="1"/>
</dbReference>
<dbReference type="PANTHER" id="PTHR34047">
    <property type="entry name" value="NUCLEAR INTRON MATURASE 1, MITOCHONDRIAL-RELATED"/>
    <property type="match status" value="1"/>
</dbReference>
<keyword evidence="2" id="KW-0548">Nucleotidyltransferase</keyword>
<keyword evidence="2" id="KW-0695">RNA-directed DNA polymerase</keyword>
<reference evidence="2" key="2">
    <citation type="journal article" date="2014" name="ISME J.">
        <title>Microbial stratification in low pH oxic and suboxic macroscopic growths along an acid mine drainage.</title>
        <authorList>
            <person name="Mendez-Garcia C."/>
            <person name="Mesa V."/>
            <person name="Sprenger R.R."/>
            <person name="Richter M."/>
            <person name="Diez M.S."/>
            <person name="Solano J."/>
            <person name="Bargiela R."/>
            <person name="Golyshina O.V."/>
            <person name="Manteca A."/>
            <person name="Ramos J.L."/>
            <person name="Gallego J.R."/>
            <person name="Llorente I."/>
            <person name="Martins Dos Santos V.A."/>
            <person name="Jensen O.N."/>
            <person name="Pelaez A.I."/>
            <person name="Sanchez J."/>
            <person name="Ferrer M."/>
        </authorList>
    </citation>
    <scope>NUCLEOTIDE SEQUENCE</scope>
</reference>
<dbReference type="InterPro" id="IPR043502">
    <property type="entry name" value="DNA/RNA_pol_sf"/>
</dbReference>
<gene>
    <name evidence="2" type="ORF">B1A_04508</name>
</gene>
<evidence type="ECO:0000259" key="1">
    <source>
        <dbReference type="PROSITE" id="PS50878"/>
    </source>
</evidence>
<dbReference type="CDD" id="cd01651">
    <property type="entry name" value="RT_G2_intron"/>
    <property type="match status" value="1"/>
</dbReference>
<evidence type="ECO:0000313" key="2">
    <source>
        <dbReference type="EMBL" id="EQD74350.1"/>
    </source>
</evidence>
<dbReference type="EMBL" id="AUZX01003279">
    <property type="protein sequence ID" value="EQD74350.1"/>
    <property type="molecule type" value="Genomic_DNA"/>
</dbReference>
<dbReference type="GO" id="GO:0003964">
    <property type="term" value="F:RNA-directed DNA polymerase activity"/>
    <property type="evidence" value="ECO:0007669"/>
    <property type="project" value="UniProtKB-KW"/>
</dbReference>
<organism evidence="2">
    <name type="scientific">mine drainage metagenome</name>
    <dbReference type="NCBI Taxonomy" id="410659"/>
    <lineage>
        <taxon>unclassified sequences</taxon>
        <taxon>metagenomes</taxon>
        <taxon>ecological metagenomes</taxon>
    </lineage>
</organism>
<reference evidence="2" key="1">
    <citation type="submission" date="2013-08" db="EMBL/GenBank/DDBJ databases">
        <authorList>
            <person name="Mendez C."/>
            <person name="Richter M."/>
            <person name="Ferrer M."/>
            <person name="Sanchez J."/>
        </authorList>
    </citation>
    <scope>NUCLEOTIDE SEQUENCE</scope>
</reference>
<dbReference type="InterPro" id="IPR051083">
    <property type="entry name" value="GrpII_Intron_Splice-Mob/Def"/>
</dbReference>
<name>T1CWF0_9ZZZZ</name>
<dbReference type="Pfam" id="PF00078">
    <property type="entry name" value="RVT_1"/>
    <property type="match status" value="1"/>
</dbReference>
<feature type="non-terminal residue" evidence="2">
    <location>
        <position position="1"/>
    </location>
</feature>
<feature type="domain" description="Reverse transcriptase" evidence="1">
    <location>
        <begin position="2"/>
        <end position="201"/>
    </location>
</feature>
<dbReference type="SUPFAM" id="SSF56672">
    <property type="entry name" value="DNA/RNA polymerases"/>
    <property type="match status" value="1"/>
</dbReference>